<comment type="caution">
    <text evidence="3">The sequence shown here is derived from an EMBL/GenBank/DDBJ whole genome shotgun (WGS) entry which is preliminary data.</text>
</comment>
<evidence type="ECO:0000259" key="2">
    <source>
        <dbReference type="PROSITE" id="PS51733"/>
    </source>
</evidence>
<sequence>MDIIKLNAIPSTNDYLKELAVTNTLNDFTIVVAEVQTKGKGQMGAVWQVEASTNLTFSVLVGYGLLSIDDIFTVNVSIANAIHKVLLSFGLKDVFVKWPNDIMSCNKKIGGILIENSLKSNGEIQSIIGIGINVNQTNFDGLPQASSILKANGIIVDKQDLMIKIVEVFKDVILNLDSNKKHEWDYYHQNLFKKNIPVTFEIKEGLKFTGMIKDVNQLGQLGVLNEAGELIYFNLKEIKMLY</sequence>
<keyword evidence="4" id="KW-1185">Reference proteome</keyword>
<organism evidence="3 4">
    <name type="scientific">Paenimyroides tangerinum</name>
    <dbReference type="NCBI Taxonomy" id="2488728"/>
    <lineage>
        <taxon>Bacteria</taxon>
        <taxon>Pseudomonadati</taxon>
        <taxon>Bacteroidota</taxon>
        <taxon>Flavobacteriia</taxon>
        <taxon>Flavobacteriales</taxon>
        <taxon>Flavobacteriaceae</taxon>
        <taxon>Paenimyroides</taxon>
    </lineage>
</organism>
<dbReference type="Gene3D" id="3.30.930.10">
    <property type="entry name" value="Bira Bifunctional Protein, Domain 2"/>
    <property type="match status" value="1"/>
</dbReference>
<evidence type="ECO:0000256" key="1">
    <source>
        <dbReference type="ARBA" id="ARBA00022598"/>
    </source>
</evidence>
<dbReference type="AlphaFoldDB" id="A0A3P3W762"/>
<proteinExistence type="predicted"/>
<dbReference type="EMBL" id="RQVQ01000018">
    <property type="protein sequence ID" value="RRJ90278.1"/>
    <property type="molecule type" value="Genomic_DNA"/>
</dbReference>
<evidence type="ECO:0000313" key="4">
    <source>
        <dbReference type="Proteomes" id="UP000275719"/>
    </source>
</evidence>
<dbReference type="InterPro" id="IPR004143">
    <property type="entry name" value="BPL_LPL_catalytic"/>
</dbReference>
<dbReference type="NCBIfam" id="TIGR00121">
    <property type="entry name" value="birA_ligase"/>
    <property type="match status" value="1"/>
</dbReference>
<dbReference type="GO" id="GO:0004077">
    <property type="term" value="F:biotin--[biotin carboxyl-carrier protein] ligase activity"/>
    <property type="evidence" value="ECO:0007669"/>
    <property type="project" value="UniProtKB-EC"/>
</dbReference>
<feature type="domain" description="BPL/LPL catalytic" evidence="2">
    <location>
        <begin position="1"/>
        <end position="177"/>
    </location>
</feature>
<dbReference type="PANTHER" id="PTHR12835:SF5">
    <property type="entry name" value="BIOTIN--PROTEIN LIGASE"/>
    <property type="match status" value="1"/>
</dbReference>
<dbReference type="Proteomes" id="UP000275719">
    <property type="component" value="Unassembled WGS sequence"/>
</dbReference>
<reference evidence="3 4" key="1">
    <citation type="submission" date="2018-11" db="EMBL/GenBank/DDBJ databases">
        <title>Flavobacterium sp. nov., YIM 102701-2 draft genome.</title>
        <authorList>
            <person name="Li G."/>
            <person name="Jiang Y."/>
        </authorList>
    </citation>
    <scope>NUCLEOTIDE SEQUENCE [LARGE SCALE GENOMIC DNA]</scope>
    <source>
        <strain evidence="3 4">YIM 102701-2</strain>
    </source>
</reference>
<keyword evidence="1 3" id="KW-0436">Ligase</keyword>
<dbReference type="Pfam" id="PF03099">
    <property type="entry name" value="BPL_LplA_LipB"/>
    <property type="match status" value="1"/>
</dbReference>
<dbReference type="GO" id="GO:0005737">
    <property type="term" value="C:cytoplasm"/>
    <property type="evidence" value="ECO:0007669"/>
    <property type="project" value="TreeGrafter"/>
</dbReference>
<accession>A0A3P3W762</accession>
<name>A0A3P3W762_9FLAO</name>
<dbReference type="InterPro" id="IPR004408">
    <property type="entry name" value="Biotin_CoA_COase_ligase"/>
</dbReference>
<dbReference type="PANTHER" id="PTHR12835">
    <property type="entry name" value="BIOTIN PROTEIN LIGASE"/>
    <property type="match status" value="1"/>
</dbReference>
<dbReference type="OrthoDB" id="9807064at2"/>
<dbReference type="PROSITE" id="PS51733">
    <property type="entry name" value="BPL_LPL_CATALYTIC"/>
    <property type="match status" value="1"/>
</dbReference>
<dbReference type="RefSeq" id="WP_125019106.1">
    <property type="nucleotide sequence ID" value="NZ_RQVQ01000018.1"/>
</dbReference>
<evidence type="ECO:0000313" key="3">
    <source>
        <dbReference type="EMBL" id="RRJ90278.1"/>
    </source>
</evidence>
<dbReference type="InterPro" id="IPR045864">
    <property type="entry name" value="aa-tRNA-synth_II/BPL/LPL"/>
</dbReference>
<gene>
    <name evidence="3" type="ORF">EG240_09215</name>
</gene>
<protein>
    <submittedName>
        <fullName evidence="3">Biotin--[acetyl-CoA-carboxylase] ligase</fullName>
        <ecNumber evidence="3">6.3.4.15</ecNumber>
    </submittedName>
</protein>
<dbReference type="EC" id="6.3.4.15" evidence="3"/>
<dbReference type="SUPFAM" id="SSF55681">
    <property type="entry name" value="Class II aaRS and biotin synthetases"/>
    <property type="match status" value="1"/>
</dbReference>
<dbReference type="CDD" id="cd16442">
    <property type="entry name" value="BPL"/>
    <property type="match status" value="1"/>
</dbReference>